<feature type="compositionally biased region" description="Polar residues" evidence="1">
    <location>
        <begin position="1"/>
        <end position="12"/>
    </location>
</feature>
<evidence type="ECO:0000256" key="1">
    <source>
        <dbReference type="SAM" id="MobiDB-lite"/>
    </source>
</evidence>
<evidence type="ECO:0000313" key="2">
    <source>
        <dbReference type="EMBL" id="KAD5802536.1"/>
    </source>
</evidence>
<dbReference type="AlphaFoldDB" id="A0A5N6P2I5"/>
<keyword evidence="3" id="KW-1185">Reference proteome</keyword>
<gene>
    <name evidence="2" type="ORF">E3N88_13896</name>
</gene>
<protein>
    <submittedName>
        <fullName evidence="2">Uncharacterized protein</fullName>
    </submittedName>
</protein>
<comment type="caution">
    <text evidence="2">The sequence shown here is derived from an EMBL/GenBank/DDBJ whole genome shotgun (WGS) entry which is preliminary data.</text>
</comment>
<feature type="compositionally biased region" description="Basic and acidic residues" evidence="1">
    <location>
        <begin position="28"/>
        <end position="45"/>
    </location>
</feature>
<sequence>MYLSDENYTLFTQPPPPPSAKTISPIEVSRDTMEEVTVSDDKDINENYGSNLEEPPGSLVEDGAGQGYSISNDMEDDASRA</sequence>
<reference evidence="2 3" key="1">
    <citation type="submission" date="2019-05" db="EMBL/GenBank/DDBJ databases">
        <title>Mikania micrantha, genome provides insights into the molecular mechanism of rapid growth.</title>
        <authorList>
            <person name="Liu B."/>
        </authorList>
    </citation>
    <scope>NUCLEOTIDE SEQUENCE [LARGE SCALE GENOMIC DNA]</scope>
    <source>
        <strain evidence="2">NLD-2019</strain>
        <tissue evidence="2">Leaf</tissue>
    </source>
</reference>
<evidence type="ECO:0000313" key="3">
    <source>
        <dbReference type="Proteomes" id="UP000326396"/>
    </source>
</evidence>
<dbReference type="Proteomes" id="UP000326396">
    <property type="component" value="Linkage Group LG15"/>
</dbReference>
<proteinExistence type="predicted"/>
<accession>A0A5N6P2I5</accession>
<name>A0A5N6P2I5_9ASTR</name>
<feature type="region of interest" description="Disordered" evidence="1">
    <location>
        <begin position="1"/>
        <end position="81"/>
    </location>
</feature>
<dbReference type="EMBL" id="SZYD01000007">
    <property type="protein sequence ID" value="KAD5802536.1"/>
    <property type="molecule type" value="Genomic_DNA"/>
</dbReference>
<organism evidence="2 3">
    <name type="scientific">Mikania micrantha</name>
    <name type="common">bitter vine</name>
    <dbReference type="NCBI Taxonomy" id="192012"/>
    <lineage>
        <taxon>Eukaryota</taxon>
        <taxon>Viridiplantae</taxon>
        <taxon>Streptophyta</taxon>
        <taxon>Embryophyta</taxon>
        <taxon>Tracheophyta</taxon>
        <taxon>Spermatophyta</taxon>
        <taxon>Magnoliopsida</taxon>
        <taxon>eudicotyledons</taxon>
        <taxon>Gunneridae</taxon>
        <taxon>Pentapetalae</taxon>
        <taxon>asterids</taxon>
        <taxon>campanulids</taxon>
        <taxon>Asterales</taxon>
        <taxon>Asteraceae</taxon>
        <taxon>Asteroideae</taxon>
        <taxon>Heliantheae alliance</taxon>
        <taxon>Eupatorieae</taxon>
        <taxon>Mikania</taxon>
    </lineage>
</organism>